<evidence type="ECO:0000313" key="1">
    <source>
        <dbReference type="EMBL" id="KJH45169.1"/>
    </source>
</evidence>
<dbReference type="EMBL" id="KN716422">
    <property type="protein sequence ID" value="KJH45169.1"/>
    <property type="molecule type" value="Genomic_DNA"/>
</dbReference>
<organism evidence="1 2">
    <name type="scientific">Dictyocaulus viviparus</name>
    <name type="common">Bovine lungworm</name>
    <dbReference type="NCBI Taxonomy" id="29172"/>
    <lineage>
        <taxon>Eukaryota</taxon>
        <taxon>Metazoa</taxon>
        <taxon>Ecdysozoa</taxon>
        <taxon>Nematoda</taxon>
        <taxon>Chromadorea</taxon>
        <taxon>Rhabditida</taxon>
        <taxon>Rhabditina</taxon>
        <taxon>Rhabditomorpha</taxon>
        <taxon>Strongyloidea</taxon>
        <taxon>Metastrongylidae</taxon>
        <taxon>Dictyocaulus</taxon>
    </lineage>
</organism>
<name>A0A0D8XN11_DICVI</name>
<gene>
    <name evidence="1" type="ORF">DICVIV_08783</name>
</gene>
<sequence length="120" mass="12745">MLRLPRRPSVLRAVTLAFRDATSQPQCVAAGTSDVAIGSNVSDSIAENQLAEQMSIKFFSGLQDLLGLYDSSIASSTQTASSVPSSSSLFSSALGSSTVHHRRKSVGECKQKFINSGIFF</sequence>
<protein>
    <submittedName>
        <fullName evidence="1">Uncharacterized protein</fullName>
    </submittedName>
</protein>
<keyword evidence="2" id="KW-1185">Reference proteome</keyword>
<proteinExistence type="predicted"/>
<dbReference type="Proteomes" id="UP000053766">
    <property type="component" value="Unassembled WGS sequence"/>
</dbReference>
<accession>A0A0D8XN11</accession>
<evidence type="ECO:0000313" key="2">
    <source>
        <dbReference type="Proteomes" id="UP000053766"/>
    </source>
</evidence>
<dbReference type="AlphaFoldDB" id="A0A0D8XN11"/>
<reference evidence="2" key="2">
    <citation type="journal article" date="2016" name="Sci. Rep.">
        <title>Dictyocaulus viviparus genome, variome and transcriptome elucidate lungworm biology and support future intervention.</title>
        <authorList>
            <person name="McNulty S.N."/>
            <person name="Strube C."/>
            <person name="Rosa B.A."/>
            <person name="Martin J.C."/>
            <person name="Tyagi R."/>
            <person name="Choi Y.J."/>
            <person name="Wang Q."/>
            <person name="Hallsworth Pepin K."/>
            <person name="Zhang X."/>
            <person name="Ozersky P."/>
            <person name="Wilson R.K."/>
            <person name="Sternberg P.W."/>
            <person name="Gasser R.B."/>
            <person name="Mitreva M."/>
        </authorList>
    </citation>
    <scope>NUCLEOTIDE SEQUENCE [LARGE SCALE GENOMIC DNA]</scope>
    <source>
        <strain evidence="2">HannoverDv2000</strain>
    </source>
</reference>
<reference evidence="1 2" key="1">
    <citation type="submission" date="2013-11" db="EMBL/GenBank/DDBJ databases">
        <title>Draft genome of the bovine lungworm Dictyocaulus viviparus.</title>
        <authorList>
            <person name="Mitreva M."/>
        </authorList>
    </citation>
    <scope>NUCLEOTIDE SEQUENCE [LARGE SCALE GENOMIC DNA]</scope>
    <source>
        <strain evidence="1 2">HannoverDv2000</strain>
    </source>
</reference>